<dbReference type="GeneID" id="130459832"/>
<keyword evidence="7" id="KW-1185">Reference proteome</keyword>
<proteinExistence type="inferred from homology"/>
<evidence type="ECO:0000256" key="3">
    <source>
        <dbReference type="ARBA" id="ARBA00022782"/>
    </source>
</evidence>
<evidence type="ECO:0000256" key="5">
    <source>
        <dbReference type="RuleBase" id="RU364012"/>
    </source>
</evidence>
<reference evidence="7" key="1">
    <citation type="journal article" date="2021" name="Nat. Commun.">
        <title>Genomic analyses provide insights into spinach domestication and the genetic basis of agronomic traits.</title>
        <authorList>
            <person name="Cai X."/>
            <person name="Sun X."/>
            <person name="Xu C."/>
            <person name="Sun H."/>
            <person name="Wang X."/>
            <person name="Ge C."/>
            <person name="Zhang Z."/>
            <person name="Wang Q."/>
            <person name="Fei Z."/>
            <person name="Jiao C."/>
            <person name="Wang Q."/>
        </authorList>
    </citation>
    <scope>NUCLEOTIDE SEQUENCE [LARGE SCALE GENOMIC DNA]</scope>
    <source>
        <strain evidence="7">cv. Varoflay</strain>
    </source>
</reference>
<accession>A0ABM3QJ73</accession>
<dbReference type="Pfam" id="PF07899">
    <property type="entry name" value="Frigida"/>
    <property type="match status" value="2"/>
</dbReference>
<gene>
    <name evidence="8" type="primary">LOC130459832</name>
</gene>
<dbReference type="Proteomes" id="UP000813463">
    <property type="component" value="Chromosome 4"/>
</dbReference>
<evidence type="ECO:0000256" key="1">
    <source>
        <dbReference type="ARBA" id="ARBA00008956"/>
    </source>
</evidence>
<dbReference type="PANTHER" id="PTHR31791">
    <property type="entry name" value="FRIGIDA-LIKE PROTEIN 3-RELATED"/>
    <property type="match status" value="1"/>
</dbReference>
<dbReference type="PANTHER" id="PTHR31791:SF47">
    <property type="entry name" value="INACTIVE FRIGIDA-LIKE PROTEIN 2"/>
    <property type="match status" value="1"/>
</dbReference>
<sequence length="829" mass="95332">MSIPEQTSNDIKVARLSLQKLGETFQDFRNHSFSILTLNKQWQNLQTSLATISNSLEERVKGDESKQREIDMAWNRLQNSQKDVELLKRKLEFGEKSLSERIEGLVLKEKQVSEWRESLELEKGAVLDRLNAVKLREKRFEEEFERVRAVDVEEERVEARRKAVEEREMGVKNRELKVEEREMEVEKREKEMQVKLEEEKKLLEVKEKQIDELYNAVELKREENNVRSEMLVSKENILGLREAQIKEQLKGLELKEQEIDERSQVLDAKEKRIEILTCEQAKGRERTQLQASSEIQLLCRNMDTKGMGSYLIKHYKEHSTLTYIISSAIHLTPEPAKFVLDVIQSLYELLESKSVSRQIYSGSCLFLSVTVMEMATITKCLKDDALKFSITWREFLDRQGVTNCMEIFSFLWFLASYKLAELYDADELLSLLGTFYTESGDFQHVTDVRLCRKLGLVNKIPVISPLEGHIQSLIERKEQLRAVTFICVFKMEDAFPPVPLLKARFEGIQKRLHEMVKKGSDAAQNDAINMELCSLEAILQCISKFKLEYDCVQLAPNPANFALDVIQSLYKLLESDGVSRQFFTSRCLTFSSAVVKNGTTITQGLKDDAMEFSIKWRGFLAKQGDDTHYMEIFSFLLFLATYKLGDLYNKDELLSLFGTLYVETKVQLSGQDDLLRQILGSEKEIPAHIQSLIKREDQLTAVAFICVFKMEDAFPPLPLLKAYLEGIQKRVHDMIKKASDTSQIDAINMELSSLKTVLKCICKFKLESSFSPAPLELRIKQLEKDMEGKTNAESLSTVNEDLTNSKNKGVALPGIDQSHMLIGKKRKAS</sequence>
<dbReference type="RefSeq" id="XP_056683400.1">
    <property type="nucleotide sequence ID" value="XM_056827422.1"/>
</dbReference>
<feature type="coiled-coil region" evidence="6">
    <location>
        <begin position="149"/>
        <end position="272"/>
    </location>
</feature>
<organism evidence="7 8">
    <name type="scientific">Spinacia oleracea</name>
    <name type="common">Spinach</name>
    <dbReference type="NCBI Taxonomy" id="3562"/>
    <lineage>
        <taxon>Eukaryota</taxon>
        <taxon>Viridiplantae</taxon>
        <taxon>Streptophyta</taxon>
        <taxon>Embryophyta</taxon>
        <taxon>Tracheophyta</taxon>
        <taxon>Spermatophyta</taxon>
        <taxon>Magnoliopsida</taxon>
        <taxon>eudicotyledons</taxon>
        <taxon>Gunneridae</taxon>
        <taxon>Pentapetalae</taxon>
        <taxon>Caryophyllales</taxon>
        <taxon>Chenopodiaceae</taxon>
        <taxon>Chenopodioideae</taxon>
        <taxon>Anserineae</taxon>
        <taxon>Spinacia</taxon>
    </lineage>
</organism>
<evidence type="ECO:0000313" key="8">
    <source>
        <dbReference type="RefSeq" id="XP_056683400.1"/>
    </source>
</evidence>
<evidence type="ECO:0000256" key="4">
    <source>
        <dbReference type="ARBA" id="ARBA00023089"/>
    </source>
</evidence>
<protein>
    <recommendedName>
        <fullName evidence="5">FRIGIDA-like protein</fullName>
    </recommendedName>
</protein>
<keyword evidence="6" id="KW-0175">Coiled coil</keyword>
<comment type="similarity">
    <text evidence="1 5">Belongs to the Frigida family.</text>
</comment>
<evidence type="ECO:0000313" key="7">
    <source>
        <dbReference type="Proteomes" id="UP000813463"/>
    </source>
</evidence>
<keyword evidence="4 5" id="KW-0287">Flowering</keyword>
<evidence type="ECO:0000256" key="6">
    <source>
        <dbReference type="SAM" id="Coils"/>
    </source>
</evidence>
<keyword evidence="2 5" id="KW-0217">Developmental protein</keyword>
<keyword evidence="3 5" id="KW-0221">Differentiation</keyword>
<evidence type="ECO:0000256" key="2">
    <source>
        <dbReference type="ARBA" id="ARBA00022473"/>
    </source>
</evidence>
<name>A0ABM3QJ73_SPIOL</name>
<reference evidence="8" key="2">
    <citation type="submission" date="2025-08" db="UniProtKB">
        <authorList>
            <consortium name="RefSeq"/>
        </authorList>
    </citation>
    <scope>IDENTIFICATION</scope>
    <source>
        <tissue evidence="8">Leaf</tissue>
    </source>
</reference>
<dbReference type="InterPro" id="IPR012474">
    <property type="entry name" value="Frigida"/>
</dbReference>